<protein>
    <submittedName>
        <fullName evidence="1">Predicted protein</fullName>
    </submittedName>
</protein>
<dbReference type="GeneID" id="9690392"/>
<organism evidence="2">
    <name type="scientific">Micromonas pusilla (strain CCMP1545)</name>
    <name type="common">Picoplanktonic green alga</name>
    <dbReference type="NCBI Taxonomy" id="564608"/>
    <lineage>
        <taxon>Eukaryota</taxon>
        <taxon>Viridiplantae</taxon>
        <taxon>Chlorophyta</taxon>
        <taxon>Mamiellophyceae</taxon>
        <taxon>Mamiellales</taxon>
        <taxon>Mamiellaceae</taxon>
        <taxon>Micromonas</taxon>
    </lineage>
</organism>
<gene>
    <name evidence="1" type="ORF">MICPUCDRAFT_23875</name>
</gene>
<dbReference type="PIRSF" id="PIRSF000390">
    <property type="entry name" value="PLP_StrS"/>
    <property type="match status" value="1"/>
</dbReference>
<accession>C1NAE5</accession>
<dbReference type="Pfam" id="PF01041">
    <property type="entry name" value="DegT_DnrJ_EryC1"/>
    <property type="match status" value="1"/>
</dbReference>
<reference evidence="1 2" key="1">
    <citation type="journal article" date="2009" name="Science">
        <title>Green evolution and dynamic adaptations revealed by genomes of the marine picoeukaryotes Micromonas.</title>
        <authorList>
            <person name="Worden A.Z."/>
            <person name="Lee J.H."/>
            <person name="Mock T."/>
            <person name="Rouze P."/>
            <person name="Simmons M.P."/>
            <person name="Aerts A.L."/>
            <person name="Allen A.E."/>
            <person name="Cuvelier M.L."/>
            <person name="Derelle E."/>
            <person name="Everett M.V."/>
            <person name="Foulon E."/>
            <person name="Grimwood J."/>
            <person name="Gundlach H."/>
            <person name="Henrissat B."/>
            <person name="Napoli C."/>
            <person name="McDonald S.M."/>
            <person name="Parker M.S."/>
            <person name="Rombauts S."/>
            <person name="Salamov A."/>
            <person name="Von Dassow P."/>
            <person name="Badger J.H."/>
            <person name="Coutinho P.M."/>
            <person name="Demir E."/>
            <person name="Dubchak I."/>
            <person name="Gentemann C."/>
            <person name="Eikrem W."/>
            <person name="Gready J.E."/>
            <person name="John U."/>
            <person name="Lanier W."/>
            <person name="Lindquist E.A."/>
            <person name="Lucas S."/>
            <person name="Mayer K.F."/>
            <person name="Moreau H."/>
            <person name="Not F."/>
            <person name="Otillar R."/>
            <person name="Panaud O."/>
            <person name="Pangilinan J."/>
            <person name="Paulsen I."/>
            <person name="Piegu B."/>
            <person name="Poliakov A."/>
            <person name="Robbens S."/>
            <person name="Schmutz J."/>
            <person name="Toulza E."/>
            <person name="Wyss T."/>
            <person name="Zelensky A."/>
            <person name="Zhou K."/>
            <person name="Armbrust E.V."/>
            <person name="Bhattacharya D."/>
            <person name="Goodenough U.W."/>
            <person name="Van de Peer Y."/>
            <person name="Grigoriev I.V."/>
        </authorList>
    </citation>
    <scope>NUCLEOTIDE SEQUENCE [LARGE SCALE GENOMIC DNA]</scope>
    <source>
        <strain evidence="1 2">CCMP1545</strain>
    </source>
</reference>
<dbReference type="PANTHER" id="PTHR30244:SF34">
    <property type="entry name" value="DTDP-4-AMINO-4,6-DIDEOXYGALACTOSE TRANSAMINASE"/>
    <property type="match status" value="1"/>
</dbReference>
<dbReference type="Proteomes" id="UP000001876">
    <property type="component" value="Unassembled WGS sequence"/>
</dbReference>
<dbReference type="RefSeq" id="XP_003064890.1">
    <property type="nucleotide sequence ID" value="XM_003064844.1"/>
</dbReference>
<dbReference type="GO" id="GO:0008483">
    <property type="term" value="F:transaminase activity"/>
    <property type="evidence" value="ECO:0007669"/>
    <property type="project" value="TreeGrafter"/>
</dbReference>
<evidence type="ECO:0000313" key="1">
    <source>
        <dbReference type="EMBL" id="EEH50870.1"/>
    </source>
</evidence>
<evidence type="ECO:0000313" key="2">
    <source>
        <dbReference type="Proteomes" id="UP000001876"/>
    </source>
</evidence>
<dbReference type="Gene3D" id="3.40.640.10">
    <property type="entry name" value="Type I PLP-dependent aspartate aminotransferase-like (Major domain)"/>
    <property type="match status" value="1"/>
</dbReference>
<keyword evidence="2" id="KW-1185">Reference proteome</keyword>
<dbReference type="CDD" id="cd00616">
    <property type="entry name" value="AHBA_syn"/>
    <property type="match status" value="1"/>
</dbReference>
<sequence length="348" mass="38387">MQPSFGSEEACAAYNYILSGGFLTEHKYTRQLESELAEFTGAKYCFMVSNGTLAISAALLAVGISKEDRVLVPTYTMIATANAVKLIGAVPVFADVDQRTNTLSVETIRSKINDVDAVIHVSLNNRCHDMNAIVETCKDAGKPIIEDAAQSLGSTWCGKALGTFADVGIFSFSSPKIISMGQGGCVVTDNDEIALRLRRIKDFGRDRPGTEEYSAFGLNFKFTDLQAVIGLEQLKKLPGRVRALSDMWDLYYKHLAKYMIPKADKGWIPWFIEIFVLNRDELAVQLRAAGIGVREVYPPVHIQKCYNESSLALPNATRVHQTGLWLPSWSSLSKNQIEAICSCVNLLM</sequence>
<dbReference type="InterPro" id="IPR015421">
    <property type="entry name" value="PyrdxlP-dep_Trfase_major"/>
</dbReference>
<dbReference type="OrthoDB" id="422066at2759"/>
<dbReference type="SMR" id="C1NAE5"/>
<dbReference type="STRING" id="564608.C1NAE5"/>
<proteinExistence type="predicted"/>
<dbReference type="PANTHER" id="PTHR30244">
    <property type="entry name" value="TRANSAMINASE"/>
    <property type="match status" value="1"/>
</dbReference>
<dbReference type="OMA" id="VWNQYTI"/>
<dbReference type="AlphaFoldDB" id="C1NAE5"/>
<dbReference type="InterPro" id="IPR000653">
    <property type="entry name" value="DegT/StrS_aminotransferase"/>
</dbReference>
<name>C1NAE5_MICPC</name>
<dbReference type="InterPro" id="IPR015424">
    <property type="entry name" value="PyrdxlP-dep_Trfase"/>
</dbReference>
<dbReference type="EMBL" id="GG663753">
    <property type="protein sequence ID" value="EEH50870.1"/>
    <property type="molecule type" value="Genomic_DNA"/>
</dbReference>
<dbReference type="eggNOG" id="ENOG502S2DV">
    <property type="taxonomic scope" value="Eukaryota"/>
</dbReference>
<dbReference type="SUPFAM" id="SSF53383">
    <property type="entry name" value="PLP-dependent transferases"/>
    <property type="match status" value="1"/>
</dbReference>
<dbReference type="KEGG" id="mpp:MICPUCDRAFT_23875"/>
<dbReference type="GO" id="GO:0000271">
    <property type="term" value="P:polysaccharide biosynthetic process"/>
    <property type="evidence" value="ECO:0007669"/>
    <property type="project" value="TreeGrafter"/>
</dbReference>
<dbReference type="GO" id="GO:0030170">
    <property type="term" value="F:pyridoxal phosphate binding"/>
    <property type="evidence" value="ECO:0007669"/>
    <property type="project" value="TreeGrafter"/>
</dbReference>